<keyword evidence="2" id="KW-0131">Cell cycle</keyword>
<evidence type="ECO:0000313" key="4">
    <source>
        <dbReference type="Proteomes" id="UP000685013"/>
    </source>
</evidence>
<accession>A0AAV6NLD4</accession>
<dbReference type="GO" id="GO:0004860">
    <property type="term" value="F:protein kinase inhibitor activity"/>
    <property type="evidence" value="ECO:0007669"/>
    <property type="project" value="UniProtKB-KW"/>
</dbReference>
<evidence type="ECO:0000256" key="1">
    <source>
        <dbReference type="ARBA" id="ARBA00023013"/>
    </source>
</evidence>
<proteinExistence type="predicted"/>
<reference evidence="3 4" key="1">
    <citation type="journal article" date="2021" name="Hortic Res">
        <title>The domestication of Cucurbita argyrosperma as revealed by the genome of its wild relative.</title>
        <authorList>
            <person name="Barrera-Redondo J."/>
            <person name="Sanchez-de la Vega G."/>
            <person name="Aguirre-Liguori J.A."/>
            <person name="Castellanos-Morales G."/>
            <person name="Gutierrez-Guerrero Y.T."/>
            <person name="Aguirre-Dugua X."/>
            <person name="Aguirre-Planter E."/>
            <person name="Tenaillon M.I."/>
            <person name="Lira-Saade R."/>
            <person name="Eguiarte L.E."/>
        </authorList>
    </citation>
    <scope>NUCLEOTIDE SEQUENCE [LARGE SCALE GENOMIC DNA]</scope>
    <source>
        <strain evidence="3">JBR-2021</strain>
    </source>
</reference>
<dbReference type="PANTHER" id="PTHR33142">
    <property type="entry name" value="CYCLIN-DEPENDENT PROTEIN KINASE INHIBITOR SMR13"/>
    <property type="match status" value="1"/>
</dbReference>
<dbReference type="GO" id="GO:0032875">
    <property type="term" value="P:regulation of DNA endoreduplication"/>
    <property type="evidence" value="ECO:0007669"/>
    <property type="project" value="InterPro"/>
</dbReference>
<evidence type="ECO:0000313" key="3">
    <source>
        <dbReference type="EMBL" id="KAG6600042.1"/>
    </source>
</evidence>
<organism evidence="3 4">
    <name type="scientific">Cucurbita argyrosperma subsp. sororia</name>
    <dbReference type="NCBI Taxonomy" id="37648"/>
    <lineage>
        <taxon>Eukaryota</taxon>
        <taxon>Viridiplantae</taxon>
        <taxon>Streptophyta</taxon>
        <taxon>Embryophyta</taxon>
        <taxon>Tracheophyta</taxon>
        <taxon>Spermatophyta</taxon>
        <taxon>Magnoliopsida</taxon>
        <taxon>eudicotyledons</taxon>
        <taxon>Gunneridae</taxon>
        <taxon>Pentapetalae</taxon>
        <taxon>rosids</taxon>
        <taxon>fabids</taxon>
        <taxon>Cucurbitales</taxon>
        <taxon>Cucurbitaceae</taxon>
        <taxon>Cucurbiteae</taxon>
        <taxon>Cucurbita</taxon>
    </lineage>
</organism>
<gene>
    <name evidence="3" type="primary">SMR4</name>
    <name evidence="3" type="ORF">SDJN03_05275</name>
</gene>
<dbReference type="AlphaFoldDB" id="A0AAV6NLD4"/>
<dbReference type="GO" id="GO:0005634">
    <property type="term" value="C:nucleus"/>
    <property type="evidence" value="ECO:0007669"/>
    <property type="project" value="TreeGrafter"/>
</dbReference>
<comment type="caution">
    <text evidence="3">The sequence shown here is derived from an EMBL/GenBank/DDBJ whole genome shotgun (WGS) entry which is preliminary data.</text>
</comment>
<protein>
    <submittedName>
        <fullName evidence="3">Cyclin-dependent protein kinase inhibitor SMR4</fullName>
    </submittedName>
</protein>
<dbReference type="Proteomes" id="UP000685013">
    <property type="component" value="Chromosome 4"/>
</dbReference>
<sequence length="71" mass="8019">MAEEKKDICRTPRRKSCRIPVAVLCPAAPRKKAVSLKRKAPPKDGYFRPPDLEVLFGFVAPRGDVYVHNNL</sequence>
<keyword evidence="1 3" id="KW-0649">Protein kinase inhibitor</keyword>
<feature type="non-terminal residue" evidence="3">
    <location>
        <position position="1"/>
    </location>
</feature>
<evidence type="ECO:0000256" key="2">
    <source>
        <dbReference type="ARBA" id="ARBA00023306"/>
    </source>
</evidence>
<dbReference type="InterPro" id="IPR040389">
    <property type="entry name" value="SMR"/>
</dbReference>
<name>A0AAV6NLD4_9ROSI</name>
<dbReference type="EMBL" id="JAGKQH010000004">
    <property type="protein sequence ID" value="KAG6600042.1"/>
    <property type="molecule type" value="Genomic_DNA"/>
</dbReference>
<keyword evidence="4" id="KW-1185">Reference proteome</keyword>
<dbReference type="PANTHER" id="PTHR33142:SF109">
    <property type="entry name" value="CYCLIN-DEPENDENT PROTEIN KINASE INHIBITOR SMR4"/>
    <property type="match status" value="1"/>
</dbReference>